<name>A0A484BHW2_DRONA</name>
<protein>
    <submittedName>
        <fullName evidence="1">Uncharacterized protein</fullName>
    </submittedName>
</protein>
<dbReference type="Proteomes" id="UP000295192">
    <property type="component" value="Unassembled WGS sequence"/>
</dbReference>
<keyword evidence="2" id="KW-1185">Reference proteome</keyword>
<sequence length="75" mass="7692">MCPCEMLAAPALSQQPTGSITYPSAMLCCADSCAAGCGGLHQLTLNAAAAAALFLLFEMSFAITDLRSQHGPTNN</sequence>
<dbReference type="EMBL" id="LSRL02000045">
    <property type="protein sequence ID" value="TDG47351.1"/>
    <property type="molecule type" value="Genomic_DNA"/>
</dbReference>
<gene>
    <name evidence="1" type="ORF">AWZ03_006210</name>
</gene>
<dbReference type="AlphaFoldDB" id="A0A484BHW2"/>
<comment type="caution">
    <text evidence="1">The sequence shown here is derived from an EMBL/GenBank/DDBJ whole genome shotgun (WGS) entry which is preliminary data.</text>
</comment>
<accession>A0A484BHW2</accession>
<proteinExistence type="predicted"/>
<evidence type="ECO:0000313" key="2">
    <source>
        <dbReference type="Proteomes" id="UP000295192"/>
    </source>
</evidence>
<organism evidence="1 2">
    <name type="scientific">Drosophila navojoa</name>
    <name type="common">Fruit fly</name>
    <dbReference type="NCBI Taxonomy" id="7232"/>
    <lineage>
        <taxon>Eukaryota</taxon>
        <taxon>Metazoa</taxon>
        <taxon>Ecdysozoa</taxon>
        <taxon>Arthropoda</taxon>
        <taxon>Hexapoda</taxon>
        <taxon>Insecta</taxon>
        <taxon>Pterygota</taxon>
        <taxon>Neoptera</taxon>
        <taxon>Endopterygota</taxon>
        <taxon>Diptera</taxon>
        <taxon>Brachycera</taxon>
        <taxon>Muscomorpha</taxon>
        <taxon>Ephydroidea</taxon>
        <taxon>Drosophilidae</taxon>
        <taxon>Drosophila</taxon>
    </lineage>
</organism>
<reference evidence="1 2" key="1">
    <citation type="journal article" date="2019" name="J. Hered.">
        <title>An Improved Genome Assembly for Drosophila navojoa, the Basal Species in the mojavensis Cluster.</title>
        <authorList>
            <person name="Vanderlinde T."/>
            <person name="Dupim E.G."/>
            <person name="Nazario-Yepiz N.O."/>
            <person name="Carvalho A.B."/>
        </authorList>
    </citation>
    <scope>NUCLEOTIDE SEQUENCE [LARGE SCALE GENOMIC DNA]</scope>
    <source>
        <strain evidence="1">Navoj_Jal97</strain>
        <tissue evidence="1">Whole organism</tissue>
    </source>
</reference>
<evidence type="ECO:0000313" key="1">
    <source>
        <dbReference type="EMBL" id="TDG47351.1"/>
    </source>
</evidence>